<dbReference type="AlphaFoldDB" id="A0A1B8PKE3"/>
<name>A0A1B8PKE3_MORNO</name>
<dbReference type="RefSeq" id="WP_066888364.1">
    <property type="nucleotide sequence ID" value="NZ_LZDM01000034.1"/>
</dbReference>
<organism evidence="2 3">
    <name type="scientific">Moraxella nonliquefaciens</name>
    <dbReference type="NCBI Taxonomy" id="478"/>
    <lineage>
        <taxon>Bacteria</taxon>
        <taxon>Pseudomonadati</taxon>
        <taxon>Pseudomonadota</taxon>
        <taxon>Gammaproteobacteria</taxon>
        <taxon>Moraxellales</taxon>
        <taxon>Moraxellaceae</taxon>
        <taxon>Moraxella</taxon>
    </lineage>
</organism>
<accession>A0A1B8PKE3</accession>
<dbReference type="EMBL" id="LZDN01000008">
    <property type="protein sequence ID" value="OBX51077.1"/>
    <property type="molecule type" value="Genomic_DNA"/>
</dbReference>
<sequence>MKLAHLILLLAVLPISQPAFAAKKCSDFKTQGEAQAQLSFSNKMQFFVSFRALIRGKYS</sequence>
<feature type="signal peptide" evidence="1">
    <location>
        <begin position="1"/>
        <end position="21"/>
    </location>
</feature>
<evidence type="ECO:0000313" key="2">
    <source>
        <dbReference type="EMBL" id="OBX51077.1"/>
    </source>
</evidence>
<evidence type="ECO:0000256" key="1">
    <source>
        <dbReference type="SAM" id="SignalP"/>
    </source>
</evidence>
<comment type="caution">
    <text evidence="2">The sequence shown here is derived from an EMBL/GenBank/DDBJ whole genome shotgun (WGS) entry which is preliminary data.</text>
</comment>
<gene>
    <name evidence="2" type="ORF">A9Z60_08300</name>
</gene>
<evidence type="ECO:0000313" key="3">
    <source>
        <dbReference type="Proteomes" id="UP000092671"/>
    </source>
</evidence>
<protein>
    <submittedName>
        <fullName evidence="2">Uncharacterized protein</fullName>
    </submittedName>
</protein>
<proteinExistence type="predicted"/>
<keyword evidence="1" id="KW-0732">Signal</keyword>
<reference evidence="2 3" key="1">
    <citation type="submission" date="2016-06" db="EMBL/GenBank/DDBJ databases">
        <title>Draft genome of Moraxella nonliquefaciens CCUG 60284.</title>
        <authorList>
            <person name="Salva-Serra F."/>
            <person name="Engstrom-Jakobsson H."/>
            <person name="Thorell K."/>
            <person name="Gonzales-Siles L."/>
            <person name="Karlsson R."/>
            <person name="Boulund F."/>
            <person name="Engstrand L."/>
            <person name="Kristiansson E."/>
            <person name="Moore E."/>
        </authorList>
    </citation>
    <scope>NUCLEOTIDE SEQUENCE [LARGE SCALE GENOMIC DNA]</scope>
    <source>
        <strain evidence="2 3">CCUG 60284</strain>
    </source>
</reference>
<feature type="chain" id="PRO_5008611648" evidence="1">
    <location>
        <begin position="22"/>
        <end position="59"/>
    </location>
</feature>
<dbReference type="Proteomes" id="UP000092671">
    <property type="component" value="Unassembled WGS sequence"/>
</dbReference>